<dbReference type="InterPro" id="IPR027408">
    <property type="entry name" value="PNPase/RNase_PH_dom_sf"/>
</dbReference>
<dbReference type="GO" id="GO:0005730">
    <property type="term" value="C:nucleolus"/>
    <property type="evidence" value="ECO:0007669"/>
    <property type="project" value="UniProtKB-SubCell"/>
</dbReference>
<evidence type="ECO:0000259" key="8">
    <source>
        <dbReference type="Pfam" id="PF01138"/>
    </source>
</evidence>
<dbReference type="GO" id="GO:0071038">
    <property type="term" value="P:TRAMP-dependent tRNA surveillance pathway"/>
    <property type="evidence" value="ECO:0007669"/>
    <property type="project" value="TreeGrafter"/>
</dbReference>
<dbReference type="GO" id="GO:0071028">
    <property type="term" value="P:nuclear mRNA surveillance"/>
    <property type="evidence" value="ECO:0007669"/>
    <property type="project" value="TreeGrafter"/>
</dbReference>
<dbReference type="GO" id="GO:0000177">
    <property type="term" value="C:cytoplasmic exosome (RNase complex)"/>
    <property type="evidence" value="ECO:0007669"/>
    <property type="project" value="TreeGrafter"/>
</dbReference>
<dbReference type="AlphaFoldDB" id="A0A0A1TQ35"/>
<dbReference type="OrthoDB" id="272245at2759"/>
<comment type="similarity">
    <text evidence="3">Belongs to the RNase PH family.</text>
</comment>
<evidence type="ECO:0000256" key="5">
    <source>
        <dbReference type="ARBA" id="ARBA00022835"/>
    </source>
</evidence>
<feature type="compositionally biased region" description="Basic and acidic residues" evidence="7">
    <location>
        <begin position="260"/>
        <end position="273"/>
    </location>
</feature>
<evidence type="ECO:0000256" key="3">
    <source>
        <dbReference type="ARBA" id="ARBA00006678"/>
    </source>
</evidence>
<gene>
    <name evidence="9" type="ORF">VHEMI09480</name>
</gene>
<name>A0A0A1TQ35_9HYPO</name>
<keyword evidence="10" id="KW-1185">Reference proteome</keyword>
<dbReference type="STRING" id="1531966.A0A0A1TQ35"/>
<organism evidence="9 10">
    <name type="scientific">[Torrubiella] hemipterigena</name>
    <dbReference type="NCBI Taxonomy" id="1531966"/>
    <lineage>
        <taxon>Eukaryota</taxon>
        <taxon>Fungi</taxon>
        <taxon>Dikarya</taxon>
        <taxon>Ascomycota</taxon>
        <taxon>Pezizomycotina</taxon>
        <taxon>Sordariomycetes</taxon>
        <taxon>Hypocreomycetidae</taxon>
        <taxon>Hypocreales</taxon>
        <taxon>Clavicipitaceae</taxon>
        <taxon>Clavicipitaceae incertae sedis</taxon>
        <taxon>'Torrubiella' clade</taxon>
    </lineage>
</organism>
<dbReference type="PANTHER" id="PTHR11097">
    <property type="entry name" value="EXOSOME COMPLEX EXONUCLEASE RIBOSOMAL RNA PROCESSING PROTEIN"/>
    <property type="match status" value="1"/>
</dbReference>
<dbReference type="PANTHER" id="PTHR11097:SF8">
    <property type="entry name" value="EXOSOME COMPLEX COMPONENT RRP42"/>
    <property type="match status" value="1"/>
</dbReference>
<dbReference type="GO" id="GO:0034476">
    <property type="term" value="P:U5 snRNA 3'-end processing"/>
    <property type="evidence" value="ECO:0007669"/>
    <property type="project" value="TreeGrafter"/>
</dbReference>
<dbReference type="InterPro" id="IPR050590">
    <property type="entry name" value="Exosome_comp_Rrp42_subfam"/>
</dbReference>
<evidence type="ECO:0000313" key="9">
    <source>
        <dbReference type="EMBL" id="CEJ93920.1"/>
    </source>
</evidence>
<feature type="compositionally biased region" description="Low complexity" evidence="7">
    <location>
        <begin position="302"/>
        <end position="323"/>
    </location>
</feature>
<keyword evidence="5" id="KW-0271">Exosome</keyword>
<dbReference type="EMBL" id="CDHN01000006">
    <property type="protein sequence ID" value="CEJ93920.1"/>
    <property type="molecule type" value="Genomic_DNA"/>
</dbReference>
<evidence type="ECO:0000256" key="6">
    <source>
        <dbReference type="ARBA" id="ARBA00042523"/>
    </source>
</evidence>
<dbReference type="InterPro" id="IPR020568">
    <property type="entry name" value="Ribosomal_Su5_D2-typ_SF"/>
</dbReference>
<dbReference type="HOGENOM" id="CLU_046570_0_0_1"/>
<accession>A0A0A1TQ35</accession>
<sequence length="371" mass="40084">MASQQALFSPAELAYLHSSLSLQPPIRPDGRSPTQFRPLTAETGILPGTNGSARVCFADGTEAIVGVKAEIEKTVESSVGAEDQLTELQPQRGSGDGQEARRKAKGEWLEMTVEIPGQRDDEASTVFLAEMLREALLADGEFAKKLWINRRFHWRLYLDILLISPPLSYPLPLLSLTTHLALLATRLPKLKSEGDEDPMFDDDWEASTFLYPRDGGIAGSRPPITLLVVAIGNNIIFDPAREELAVAEAALAVSVSEVREEQQSSRMDVDSGRQLRLLSMRTVDPPSRLTPPGVPNSMNIATTNTESGSGTSTPQSKQPQQQTDFASTEGVWKAPLGGTKFGVLDAIIQAVLEKGGVADDILDGLDGVELA</sequence>
<keyword evidence="4" id="KW-0963">Cytoplasm</keyword>
<evidence type="ECO:0000256" key="2">
    <source>
        <dbReference type="ARBA" id="ARBA00004604"/>
    </source>
</evidence>
<dbReference type="InterPro" id="IPR001247">
    <property type="entry name" value="ExoRNase_PH_dom1"/>
</dbReference>
<dbReference type="Pfam" id="PF01138">
    <property type="entry name" value="RNase_PH"/>
    <property type="match status" value="1"/>
</dbReference>
<evidence type="ECO:0000313" key="10">
    <source>
        <dbReference type="Proteomes" id="UP000039046"/>
    </source>
</evidence>
<dbReference type="GO" id="GO:0000467">
    <property type="term" value="P:exonucleolytic trimming to generate mature 3'-end of 5.8S rRNA from tricistronic rRNA transcript (SSU-rRNA, 5.8S rRNA, LSU-rRNA)"/>
    <property type="evidence" value="ECO:0007669"/>
    <property type="project" value="TreeGrafter"/>
</dbReference>
<dbReference type="GO" id="GO:0016075">
    <property type="term" value="P:rRNA catabolic process"/>
    <property type="evidence" value="ECO:0007669"/>
    <property type="project" value="TreeGrafter"/>
</dbReference>
<dbReference type="GO" id="GO:0034473">
    <property type="term" value="P:U1 snRNA 3'-end processing"/>
    <property type="evidence" value="ECO:0007669"/>
    <property type="project" value="TreeGrafter"/>
</dbReference>
<reference evidence="9 10" key="1">
    <citation type="journal article" date="2015" name="Genome Announc.">
        <title>Draft Genome Sequence and Gene Annotation of the Entomopathogenic Fungus Verticillium hemipterigenum.</title>
        <authorList>
            <person name="Horn F."/>
            <person name="Habel A."/>
            <person name="Scharf D.H."/>
            <person name="Dworschak J."/>
            <person name="Brakhage A.A."/>
            <person name="Guthke R."/>
            <person name="Hertweck C."/>
            <person name="Linde J."/>
        </authorList>
    </citation>
    <scope>NUCLEOTIDE SEQUENCE [LARGE SCALE GENOMIC DNA]</scope>
</reference>
<dbReference type="GO" id="GO:0035925">
    <property type="term" value="F:mRNA 3'-UTR AU-rich region binding"/>
    <property type="evidence" value="ECO:0007669"/>
    <property type="project" value="TreeGrafter"/>
</dbReference>
<dbReference type="Gene3D" id="3.30.230.70">
    <property type="entry name" value="GHMP Kinase, N-terminal domain"/>
    <property type="match status" value="1"/>
</dbReference>
<dbReference type="GO" id="GO:0034475">
    <property type="term" value="P:U4 snRNA 3'-end processing"/>
    <property type="evidence" value="ECO:0007669"/>
    <property type="project" value="TreeGrafter"/>
</dbReference>
<dbReference type="GO" id="GO:0071035">
    <property type="term" value="P:nuclear polyadenylation-dependent rRNA catabolic process"/>
    <property type="evidence" value="ECO:0007669"/>
    <property type="project" value="TreeGrafter"/>
</dbReference>
<evidence type="ECO:0000256" key="1">
    <source>
        <dbReference type="ARBA" id="ARBA00004496"/>
    </source>
</evidence>
<feature type="domain" description="Exoribonuclease phosphorolytic" evidence="8">
    <location>
        <begin position="35"/>
        <end position="188"/>
    </location>
</feature>
<comment type="subcellular location">
    <subcellularLocation>
        <location evidence="1">Cytoplasm</location>
    </subcellularLocation>
    <subcellularLocation>
        <location evidence="2">Nucleus</location>
        <location evidence="2">Nucleolus</location>
    </subcellularLocation>
</comment>
<feature type="region of interest" description="Disordered" evidence="7">
    <location>
        <begin position="260"/>
        <end position="326"/>
    </location>
</feature>
<dbReference type="SUPFAM" id="SSF54211">
    <property type="entry name" value="Ribosomal protein S5 domain 2-like"/>
    <property type="match status" value="1"/>
</dbReference>
<evidence type="ECO:0000256" key="7">
    <source>
        <dbReference type="SAM" id="MobiDB-lite"/>
    </source>
</evidence>
<dbReference type="GO" id="GO:0000176">
    <property type="term" value="C:nuclear exosome (RNase complex)"/>
    <property type="evidence" value="ECO:0007669"/>
    <property type="project" value="TreeGrafter"/>
</dbReference>
<protein>
    <recommendedName>
        <fullName evidence="6">Ribosomal RNA-processing protein 42</fullName>
    </recommendedName>
</protein>
<proteinExistence type="inferred from homology"/>
<evidence type="ECO:0000256" key="4">
    <source>
        <dbReference type="ARBA" id="ARBA00022490"/>
    </source>
</evidence>
<dbReference type="Proteomes" id="UP000039046">
    <property type="component" value="Unassembled WGS sequence"/>
</dbReference>
<feature type="region of interest" description="Disordered" evidence="7">
    <location>
        <begin position="78"/>
        <end position="100"/>
    </location>
</feature>